<dbReference type="GO" id="GO:0071949">
    <property type="term" value="F:FAD binding"/>
    <property type="evidence" value="ECO:0007669"/>
    <property type="project" value="InterPro"/>
</dbReference>
<evidence type="ECO:0000256" key="2">
    <source>
        <dbReference type="ARBA" id="ARBA00022827"/>
    </source>
</evidence>
<evidence type="ECO:0000259" key="4">
    <source>
        <dbReference type="PROSITE" id="PS51387"/>
    </source>
</evidence>
<evidence type="ECO:0000313" key="6">
    <source>
        <dbReference type="Proteomes" id="UP000027936"/>
    </source>
</evidence>
<dbReference type="Pfam" id="PF00941">
    <property type="entry name" value="FAD_binding_5"/>
    <property type="match status" value="1"/>
</dbReference>
<dbReference type="PANTHER" id="PTHR42659:SF2">
    <property type="entry name" value="XANTHINE DEHYDROGENASE SUBUNIT C-RELATED"/>
    <property type="match status" value="1"/>
</dbReference>
<gene>
    <name evidence="5" type="ORF">M670_04616</name>
</gene>
<dbReference type="AlphaFoldDB" id="A0A072NSP2"/>
<protein>
    <submittedName>
        <fullName evidence="5">Aerobic-type carbon monoxide dehydrogenase, middle subunit CoxM/CutM-like protein</fullName>
    </submittedName>
</protein>
<dbReference type="SUPFAM" id="SSF55447">
    <property type="entry name" value="CO dehydrogenase flavoprotein C-terminal domain-like"/>
    <property type="match status" value="1"/>
</dbReference>
<dbReference type="Gene3D" id="3.30.390.50">
    <property type="entry name" value="CO dehydrogenase flavoprotein, C-terminal domain"/>
    <property type="match status" value="1"/>
</dbReference>
<feature type="domain" description="FAD-binding PCMH-type" evidence="4">
    <location>
        <begin position="10"/>
        <end position="183"/>
    </location>
</feature>
<reference evidence="5 6" key="1">
    <citation type="submission" date="2014-04" db="EMBL/GenBank/DDBJ databases">
        <title>Draft genome sequence of Bacillus azotoformans MEV2011, a (co-) denitrifying strain unable to grow in the presence of oxygen.</title>
        <authorList>
            <person name="Nielsen M."/>
            <person name="Schreiber L."/>
            <person name="Finster K."/>
            <person name="Schramm A."/>
        </authorList>
    </citation>
    <scope>NUCLEOTIDE SEQUENCE [LARGE SCALE GENOMIC DNA]</scope>
    <source>
        <strain evidence="5 6">MEV2011</strain>
    </source>
</reference>
<evidence type="ECO:0000256" key="1">
    <source>
        <dbReference type="ARBA" id="ARBA00022630"/>
    </source>
</evidence>
<dbReference type="SMART" id="SM01092">
    <property type="entry name" value="CO_deh_flav_C"/>
    <property type="match status" value="1"/>
</dbReference>
<dbReference type="PROSITE" id="PS51387">
    <property type="entry name" value="FAD_PCMH"/>
    <property type="match status" value="1"/>
</dbReference>
<dbReference type="Proteomes" id="UP000027936">
    <property type="component" value="Unassembled WGS sequence"/>
</dbReference>
<dbReference type="RefSeq" id="WP_051678358.1">
    <property type="nucleotide sequence ID" value="NZ_JJRY01000032.1"/>
</dbReference>
<dbReference type="SUPFAM" id="SSF56176">
    <property type="entry name" value="FAD-binding/transporter-associated domain-like"/>
    <property type="match status" value="1"/>
</dbReference>
<evidence type="ECO:0000256" key="3">
    <source>
        <dbReference type="ARBA" id="ARBA00023002"/>
    </source>
</evidence>
<dbReference type="InterPro" id="IPR002346">
    <property type="entry name" value="Mopterin_DH_FAD-bd"/>
</dbReference>
<dbReference type="OrthoDB" id="9774454at2"/>
<keyword evidence="2" id="KW-0274">FAD</keyword>
<organism evidence="5 6">
    <name type="scientific">Schinkia azotoformans MEV2011</name>
    <dbReference type="NCBI Taxonomy" id="1348973"/>
    <lineage>
        <taxon>Bacteria</taxon>
        <taxon>Bacillati</taxon>
        <taxon>Bacillota</taxon>
        <taxon>Bacilli</taxon>
        <taxon>Bacillales</taxon>
        <taxon>Bacillaceae</taxon>
        <taxon>Calidifontibacillus/Schinkia group</taxon>
        <taxon>Schinkia</taxon>
    </lineage>
</organism>
<dbReference type="Gene3D" id="3.30.43.10">
    <property type="entry name" value="Uridine Diphospho-n-acetylenolpyruvylglucosamine Reductase, domain 2"/>
    <property type="match status" value="1"/>
</dbReference>
<dbReference type="InterPro" id="IPR036318">
    <property type="entry name" value="FAD-bd_PCMH-like_sf"/>
</dbReference>
<dbReference type="GO" id="GO:0016491">
    <property type="term" value="F:oxidoreductase activity"/>
    <property type="evidence" value="ECO:0007669"/>
    <property type="project" value="UniProtKB-KW"/>
</dbReference>
<dbReference type="Gene3D" id="3.30.465.10">
    <property type="match status" value="1"/>
</dbReference>
<accession>A0A072NSP2</accession>
<keyword evidence="1" id="KW-0285">Flavoprotein</keyword>
<name>A0A072NSP2_SCHAZ</name>
<dbReference type="InterPro" id="IPR051312">
    <property type="entry name" value="Diverse_Substr_Oxidored"/>
</dbReference>
<dbReference type="EMBL" id="JJRY01000032">
    <property type="protein sequence ID" value="KEF36235.1"/>
    <property type="molecule type" value="Genomic_DNA"/>
</dbReference>
<comment type="caution">
    <text evidence="5">The sequence shown here is derived from an EMBL/GenBank/DDBJ whole genome shotgun (WGS) entry which is preliminary data.</text>
</comment>
<dbReference type="PATRIC" id="fig|1348973.3.peg.4483"/>
<dbReference type="InterPro" id="IPR016167">
    <property type="entry name" value="FAD-bd_PCMH_sub1"/>
</dbReference>
<keyword evidence="3" id="KW-0560">Oxidoreductase</keyword>
<sequence length="288" mass="32003">MEDKKGGLSIISFDFEYYKPSTISEAVQLYQTISNRGQTATYISGGTEFITFARTNKITTDAIIDLKGIPECHLLKVQGDELVIGAAVSLNKITESKVFPLLGEAVKKVADHTSRNKITIGGNLFSQLKYREGLLTLLLTDSKVIVVGMEGEEILSLEDVMKNNMELKDGQFLVQILIEKAYLDCPCVSLKKTRLSKIGYPLASVSALKKDNQIRAAISGVCEYPFRSIDIESTLNDDTLSVDDRITKALTQLPSRVVDNFEGSAEYREFVLRNMLEDVIQTLKEENS</sequence>
<dbReference type="InterPro" id="IPR016166">
    <property type="entry name" value="FAD-bd_PCMH"/>
</dbReference>
<proteinExistence type="predicted"/>
<dbReference type="InterPro" id="IPR005107">
    <property type="entry name" value="CO_DH_flav_C"/>
</dbReference>
<dbReference type="InterPro" id="IPR036683">
    <property type="entry name" value="CO_DH_flav_C_dom_sf"/>
</dbReference>
<evidence type="ECO:0000313" key="5">
    <source>
        <dbReference type="EMBL" id="KEF36235.1"/>
    </source>
</evidence>
<dbReference type="PANTHER" id="PTHR42659">
    <property type="entry name" value="XANTHINE DEHYDROGENASE SUBUNIT C-RELATED"/>
    <property type="match status" value="1"/>
</dbReference>
<dbReference type="InterPro" id="IPR016169">
    <property type="entry name" value="FAD-bd_PCMH_sub2"/>
</dbReference>